<reference evidence="1 2" key="1">
    <citation type="submission" date="2018-10" db="EMBL/GenBank/DDBJ databases">
        <title>Phylogenomics of Brevibacillus.</title>
        <authorList>
            <person name="Dunlap C."/>
        </authorList>
    </citation>
    <scope>NUCLEOTIDE SEQUENCE [LARGE SCALE GENOMIC DNA]</scope>
    <source>
        <strain evidence="1 2">JCM 15716</strain>
    </source>
</reference>
<proteinExistence type="predicted"/>
<comment type="caution">
    <text evidence="1">The sequence shown here is derived from an EMBL/GenBank/DDBJ whole genome shotgun (WGS) entry which is preliminary data.</text>
</comment>
<dbReference type="AlphaFoldDB" id="A0A3M8DPR3"/>
<gene>
    <name evidence="1" type="ORF">EDM56_09490</name>
</gene>
<accession>A0A3M8DPR3</accession>
<dbReference type="Proteomes" id="UP000271031">
    <property type="component" value="Unassembled WGS sequence"/>
</dbReference>
<organism evidence="1 2">
    <name type="scientific">Brevibacillus fluminis</name>
    <dbReference type="NCBI Taxonomy" id="511487"/>
    <lineage>
        <taxon>Bacteria</taxon>
        <taxon>Bacillati</taxon>
        <taxon>Bacillota</taxon>
        <taxon>Bacilli</taxon>
        <taxon>Bacillales</taxon>
        <taxon>Paenibacillaceae</taxon>
        <taxon>Brevibacillus</taxon>
    </lineage>
</organism>
<protein>
    <submittedName>
        <fullName evidence="1">Uncharacterized protein</fullName>
    </submittedName>
</protein>
<dbReference type="RefSeq" id="WP_122917680.1">
    <property type="nucleotide sequence ID" value="NZ_RHHQ01000008.1"/>
</dbReference>
<name>A0A3M8DPR3_9BACL</name>
<dbReference type="EMBL" id="RHHQ01000008">
    <property type="protein sequence ID" value="RNB89425.1"/>
    <property type="molecule type" value="Genomic_DNA"/>
</dbReference>
<evidence type="ECO:0000313" key="1">
    <source>
        <dbReference type="EMBL" id="RNB89425.1"/>
    </source>
</evidence>
<evidence type="ECO:0000313" key="2">
    <source>
        <dbReference type="Proteomes" id="UP000271031"/>
    </source>
</evidence>
<sequence length="75" mass="8662">MTQTSGEVIYLDTLDVVAYIRETEEKLEHIHRAIDELSLKSDMVESVTALQVVAKEYKLRMEKAKDILSEHIIED</sequence>
<keyword evidence="2" id="KW-1185">Reference proteome</keyword>